<protein>
    <recommendedName>
        <fullName evidence="2">histidine--tRNA ligase</fullName>
        <ecNumber evidence="2">6.1.1.21</ecNumber>
    </recommendedName>
</protein>
<dbReference type="Gene3D" id="1.10.287.10">
    <property type="entry name" value="S15/NS1, RNA-binding"/>
    <property type="match status" value="1"/>
</dbReference>
<dbReference type="PANTHER" id="PTHR11476:SF7">
    <property type="entry name" value="HISTIDINE--TRNA LIGASE"/>
    <property type="match status" value="1"/>
</dbReference>
<reference evidence="13" key="1">
    <citation type="submission" date="2022-07" db="EMBL/GenBank/DDBJ databases">
        <title>Chromosome-level genome of Muraenolepis orangiensis.</title>
        <authorList>
            <person name="Kim J."/>
        </authorList>
    </citation>
    <scope>NUCLEOTIDE SEQUENCE</scope>
    <source>
        <strain evidence="13">KU_S4_2022</strain>
        <tissue evidence="13">Muscle</tissue>
    </source>
</reference>
<dbReference type="InterPro" id="IPR015807">
    <property type="entry name" value="His-tRNA-ligase"/>
</dbReference>
<dbReference type="Gene3D" id="3.30.930.10">
    <property type="entry name" value="Bira Bifunctional Protein, Domain 2"/>
    <property type="match status" value="1"/>
</dbReference>
<evidence type="ECO:0000313" key="13">
    <source>
        <dbReference type="EMBL" id="KAJ3588345.1"/>
    </source>
</evidence>
<dbReference type="GO" id="GO:0005524">
    <property type="term" value="F:ATP binding"/>
    <property type="evidence" value="ECO:0007669"/>
    <property type="project" value="UniProtKB-KW"/>
</dbReference>
<dbReference type="AlphaFoldDB" id="A0A9Q0DGU1"/>
<evidence type="ECO:0000259" key="12">
    <source>
        <dbReference type="PROSITE" id="PS51185"/>
    </source>
</evidence>
<dbReference type="SUPFAM" id="SSF47060">
    <property type="entry name" value="S15/NS1 RNA-binding domain"/>
    <property type="match status" value="1"/>
</dbReference>
<dbReference type="GO" id="GO:0004821">
    <property type="term" value="F:histidine-tRNA ligase activity"/>
    <property type="evidence" value="ECO:0007669"/>
    <property type="project" value="UniProtKB-EC"/>
</dbReference>
<dbReference type="InterPro" id="IPR004154">
    <property type="entry name" value="Anticodon-bd"/>
</dbReference>
<organism evidence="13 14">
    <name type="scientific">Muraenolepis orangiensis</name>
    <name type="common">Patagonian moray cod</name>
    <dbReference type="NCBI Taxonomy" id="630683"/>
    <lineage>
        <taxon>Eukaryota</taxon>
        <taxon>Metazoa</taxon>
        <taxon>Chordata</taxon>
        <taxon>Craniata</taxon>
        <taxon>Vertebrata</taxon>
        <taxon>Euteleostomi</taxon>
        <taxon>Actinopterygii</taxon>
        <taxon>Neopterygii</taxon>
        <taxon>Teleostei</taxon>
        <taxon>Neoteleostei</taxon>
        <taxon>Acanthomorphata</taxon>
        <taxon>Zeiogadaria</taxon>
        <taxon>Gadariae</taxon>
        <taxon>Gadiformes</taxon>
        <taxon>Muraenolepidoidei</taxon>
        <taxon>Muraenolepididae</taxon>
        <taxon>Muraenolepis</taxon>
    </lineage>
</organism>
<dbReference type="InterPro" id="IPR004516">
    <property type="entry name" value="HisRS/HisZ"/>
</dbReference>
<gene>
    <name evidence="13" type="ORF">NHX12_011938</name>
</gene>
<dbReference type="EMBL" id="JANIIK010000116">
    <property type="protein sequence ID" value="KAJ3588345.1"/>
    <property type="molecule type" value="Genomic_DNA"/>
</dbReference>
<keyword evidence="4" id="KW-0436">Ligase</keyword>
<evidence type="ECO:0000313" key="14">
    <source>
        <dbReference type="Proteomes" id="UP001148018"/>
    </source>
</evidence>
<dbReference type="Gene3D" id="3.40.50.800">
    <property type="entry name" value="Anticodon-binding domain"/>
    <property type="match status" value="1"/>
</dbReference>
<comment type="caution">
    <text evidence="13">The sequence shown here is derived from an EMBL/GenBank/DDBJ whole genome shotgun (WGS) entry which is preliminary data.</text>
</comment>
<dbReference type="InterPro" id="IPR036621">
    <property type="entry name" value="Anticodon-bd_dom_sf"/>
</dbReference>
<dbReference type="Pfam" id="PF00458">
    <property type="entry name" value="WHEP-TRS"/>
    <property type="match status" value="1"/>
</dbReference>
<dbReference type="NCBIfam" id="TIGR00442">
    <property type="entry name" value="hisS"/>
    <property type="match status" value="1"/>
</dbReference>
<sequence length="510" mass="57037">MADKTQIQDDIKAQGEVVRKLKSEKASKDQIDEEVSKLLELKARLGGDDGKHQFVLKTPKGTRDYNPKQMAVREKVFNTIVGCFKRHGAETIDTPVFELKETLTGKYGEDSKLIYDLKDQGGELLSLRYDLTVPFARFLAMNKITNIKRYHIAKVYRRDNPAMTRGRYREFYQCDFDIAGQYDPMIPDAECLRIVHEILSELDLGDFCIKVNDRRILDGMFAVCGVPDDKFRTICSTVDKLDKMCWEDVRTEMVKEKGLSEEAADQIGQYVSLQGGMDLAERLLQDSKMSQSKQACAGLSDMKQLFTYLQLFQVTDKVVFDLSLARGLDYYTGVIYEATLTQATPAPAAGALGSGEESASVGSVAGGGRYDGLVGMFDPKGRKVPCVGVSIGIERIFSLMEQKVEMEKVRTTGVQVLVASAQKNLLEERLKLVSELWSAGIKAEAMYKKNPKLLSQLQHCEECGIPLVAILGEQELKDGVVKLRTVASREEVDVSRADLIEEIRKRTAEV</sequence>
<keyword evidence="6" id="KW-0067">ATP-binding</keyword>
<dbReference type="GO" id="GO:0003723">
    <property type="term" value="F:RNA binding"/>
    <property type="evidence" value="ECO:0007669"/>
    <property type="project" value="TreeGrafter"/>
</dbReference>
<dbReference type="InterPro" id="IPR033656">
    <property type="entry name" value="HisRS_anticodon"/>
</dbReference>
<dbReference type="InterPro" id="IPR000738">
    <property type="entry name" value="WHEP-TRS_dom"/>
</dbReference>
<dbReference type="InterPro" id="IPR009068">
    <property type="entry name" value="uS15_NS1_RNA-bd_sf"/>
</dbReference>
<proteinExistence type="inferred from homology"/>
<evidence type="ECO:0000256" key="7">
    <source>
        <dbReference type="ARBA" id="ARBA00022917"/>
    </source>
</evidence>
<dbReference type="SMART" id="SM00991">
    <property type="entry name" value="WHEP-TRS"/>
    <property type="match status" value="1"/>
</dbReference>
<feature type="binding site" evidence="10">
    <location>
        <begin position="130"/>
        <end position="132"/>
    </location>
    <ligand>
        <name>L-histidine</name>
        <dbReference type="ChEBI" id="CHEBI:57595"/>
    </ligand>
</feature>
<feature type="binding site" evidence="10">
    <location>
        <position position="326"/>
    </location>
    <ligand>
        <name>L-histidine</name>
        <dbReference type="ChEBI" id="CHEBI:57595"/>
    </ligand>
</feature>
<keyword evidence="3" id="KW-0963">Cytoplasm</keyword>
<dbReference type="EC" id="6.1.1.21" evidence="2"/>
<evidence type="ECO:0000259" key="11">
    <source>
        <dbReference type="PROSITE" id="PS50862"/>
    </source>
</evidence>
<dbReference type="PROSITE" id="PS51185">
    <property type="entry name" value="WHEP_TRS_2"/>
    <property type="match status" value="1"/>
</dbReference>
<evidence type="ECO:0000256" key="9">
    <source>
        <dbReference type="ARBA" id="ARBA00047639"/>
    </source>
</evidence>
<dbReference type="GO" id="GO:0042802">
    <property type="term" value="F:identical protein binding"/>
    <property type="evidence" value="ECO:0007669"/>
    <property type="project" value="TreeGrafter"/>
</dbReference>
<keyword evidence="5" id="KW-0547">Nucleotide-binding</keyword>
<dbReference type="PIRSF" id="PIRSF001549">
    <property type="entry name" value="His-tRNA_synth"/>
    <property type="match status" value="1"/>
</dbReference>
<keyword evidence="8" id="KW-0030">Aminoacyl-tRNA synthetase</keyword>
<dbReference type="InterPro" id="IPR006195">
    <property type="entry name" value="aa-tRNA-synth_II"/>
</dbReference>
<dbReference type="GO" id="GO:0006427">
    <property type="term" value="P:histidyl-tRNA aminoacylation"/>
    <property type="evidence" value="ECO:0007669"/>
    <property type="project" value="InterPro"/>
</dbReference>
<dbReference type="GO" id="GO:0005829">
    <property type="term" value="C:cytosol"/>
    <property type="evidence" value="ECO:0007669"/>
    <property type="project" value="TreeGrafter"/>
</dbReference>
<dbReference type="InterPro" id="IPR041715">
    <property type="entry name" value="HisRS-like_core"/>
</dbReference>
<evidence type="ECO:0000256" key="1">
    <source>
        <dbReference type="ARBA" id="ARBA00008226"/>
    </source>
</evidence>
<dbReference type="CDD" id="cd00773">
    <property type="entry name" value="HisRS-like_core"/>
    <property type="match status" value="1"/>
</dbReference>
<dbReference type="PROSITE" id="PS00762">
    <property type="entry name" value="WHEP_TRS_1"/>
    <property type="match status" value="1"/>
</dbReference>
<feature type="binding site" evidence="10">
    <location>
        <position position="157"/>
    </location>
    <ligand>
        <name>L-histidine</name>
        <dbReference type="ChEBI" id="CHEBI:57595"/>
    </ligand>
</feature>
<dbReference type="GO" id="GO:0005739">
    <property type="term" value="C:mitochondrion"/>
    <property type="evidence" value="ECO:0007669"/>
    <property type="project" value="TreeGrafter"/>
</dbReference>
<evidence type="ECO:0000256" key="3">
    <source>
        <dbReference type="ARBA" id="ARBA00022490"/>
    </source>
</evidence>
<evidence type="ECO:0000256" key="8">
    <source>
        <dbReference type="ARBA" id="ARBA00023146"/>
    </source>
</evidence>
<dbReference type="CDD" id="cd00859">
    <property type="entry name" value="HisRS_anticodon"/>
    <property type="match status" value="1"/>
</dbReference>
<dbReference type="HAMAP" id="MF_00127">
    <property type="entry name" value="His_tRNA_synth"/>
    <property type="match status" value="1"/>
</dbReference>
<feature type="binding site" evidence="10">
    <location>
        <begin position="330"/>
        <end position="331"/>
    </location>
    <ligand>
        <name>L-histidine</name>
        <dbReference type="ChEBI" id="CHEBI:57595"/>
    </ligand>
</feature>
<dbReference type="FunFam" id="3.30.930.10:FF:000021">
    <property type="entry name" value="Probable histidine--tRNA ligase, mitochondrial"/>
    <property type="match status" value="1"/>
</dbReference>
<dbReference type="Proteomes" id="UP001148018">
    <property type="component" value="Unassembled WGS sequence"/>
</dbReference>
<evidence type="ECO:0000256" key="4">
    <source>
        <dbReference type="ARBA" id="ARBA00022598"/>
    </source>
</evidence>
<comment type="similarity">
    <text evidence="1">Belongs to the class-II aminoacyl-tRNA synthetase family.</text>
</comment>
<keyword evidence="7" id="KW-0648">Protein biosynthesis</keyword>
<dbReference type="Pfam" id="PF03129">
    <property type="entry name" value="HGTP_anticodon"/>
    <property type="match status" value="1"/>
</dbReference>
<dbReference type="SUPFAM" id="SSF55681">
    <property type="entry name" value="Class II aaRS and biotin synthetases"/>
    <property type="match status" value="1"/>
</dbReference>
<dbReference type="InterPro" id="IPR045864">
    <property type="entry name" value="aa-tRNA-synth_II/BPL/LPL"/>
</dbReference>
<dbReference type="SUPFAM" id="SSF52954">
    <property type="entry name" value="Class II aaRS ABD-related"/>
    <property type="match status" value="1"/>
</dbReference>
<dbReference type="OrthoDB" id="1906957at2759"/>
<feature type="binding site" evidence="10">
    <location>
        <position position="177"/>
    </location>
    <ligand>
        <name>L-histidine</name>
        <dbReference type="ChEBI" id="CHEBI:57595"/>
    </ligand>
</feature>
<evidence type="ECO:0000256" key="5">
    <source>
        <dbReference type="ARBA" id="ARBA00022741"/>
    </source>
</evidence>
<keyword evidence="14" id="KW-1185">Reference proteome</keyword>
<evidence type="ECO:0000256" key="6">
    <source>
        <dbReference type="ARBA" id="ARBA00022840"/>
    </source>
</evidence>
<name>A0A9Q0DGU1_9TELE</name>
<feature type="domain" description="WHEP-TRS" evidence="12">
    <location>
        <begin position="3"/>
        <end position="59"/>
    </location>
</feature>
<accession>A0A9Q0DGU1</accession>
<dbReference type="FunFam" id="3.40.50.800:FF:000008">
    <property type="entry name" value="histidine--tRNA ligase, cytoplasmic isoform X1"/>
    <property type="match status" value="1"/>
</dbReference>
<dbReference type="Pfam" id="PF13393">
    <property type="entry name" value="tRNA-synt_His"/>
    <property type="match status" value="1"/>
</dbReference>
<evidence type="ECO:0000256" key="2">
    <source>
        <dbReference type="ARBA" id="ARBA00012815"/>
    </source>
</evidence>
<dbReference type="GO" id="GO:0032543">
    <property type="term" value="P:mitochondrial translation"/>
    <property type="evidence" value="ECO:0007669"/>
    <property type="project" value="TreeGrafter"/>
</dbReference>
<dbReference type="PROSITE" id="PS50862">
    <property type="entry name" value="AA_TRNA_LIGASE_II"/>
    <property type="match status" value="1"/>
</dbReference>
<feature type="binding site" evidence="10">
    <location>
        <position position="173"/>
    </location>
    <ligand>
        <name>L-histidine</name>
        <dbReference type="ChEBI" id="CHEBI:57595"/>
    </ligand>
</feature>
<feature type="domain" description="Aminoacyl-transfer RNA synthetases class-II family profile" evidence="11">
    <location>
        <begin position="32"/>
        <end position="400"/>
    </location>
</feature>
<comment type="catalytic activity">
    <reaction evidence="9">
        <text>tRNA(His) + L-histidine + ATP = L-histidyl-tRNA(His) + AMP + diphosphate + H(+)</text>
        <dbReference type="Rhea" id="RHEA:17313"/>
        <dbReference type="Rhea" id="RHEA-COMP:9665"/>
        <dbReference type="Rhea" id="RHEA-COMP:9689"/>
        <dbReference type="ChEBI" id="CHEBI:15378"/>
        <dbReference type="ChEBI" id="CHEBI:30616"/>
        <dbReference type="ChEBI" id="CHEBI:33019"/>
        <dbReference type="ChEBI" id="CHEBI:57595"/>
        <dbReference type="ChEBI" id="CHEBI:78442"/>
        <dbReference type="ChEBI" id="CHEBI:78527"/>
        <dbReference type="ChEBI" id="CHEBI:456215"/>
        <dbReference type="EC" id="6.1.1.21"/>
    </reaction>
</comment>
<evidence type="ECO:0000256" key="10">
    <source>
        <dbReference type="PIRSR" id="PIRSR001549-1"/>
    </source>
</evidence>
<dbReference type="PANTHER" id="PTHR11476">
    <property type="entry name" value="HISTIDYL-TRNA SYNTHETASE"/>
    <property type="match status" value="1"/>
</dbReference>